<accession>A0ACC0AMZ0</accession>
<protein>
    <submittedName>
        <fullName evidence="1">Uncharacterized protein</fullName>
    </submittedName>
</protein>
<comment type="caution">
    <text evidence="1">The sequence shown here is derived from an EMBL/GenBank/DDBJ whole genome shotgun (WGS) entry which is preliminary data.</text>
</comment>
<gene>
    <name evidence="1" type="ORF">M9H77_20948</name>
</gene>
<organism evidence="1 2">
    <name type="scientific">Catharanthus roseus</name>
    <name type="common">Madagascar periwinkle</name>
    <name type="synonym">Vinca rosea</name>
    <dbReference type="NCBI Taxonomy" id="4058"/>
    <lineage>
        <taxon>Eukaryota</taxon>
        <taxon>Viridiplantae</taxon>
        <taxon>Streptophyta</taxon>
        <taxon>Embryophyta</taxon>
        <taxon>Tracheophyta</taxon>
        <taxon>Spermatophyta</taxon>
        <taxon>Magnoliopsida</taxon>
        <taxon>eudicotyledons</taxon>
        <taxon>Gunneridae</taxon>
        <taxon>Pentapetalae</taxon>
        <taxon>asterids</taxon>
        <taxon>lamiids</taxon>
        <taxon>Gentianales</taxon>
        <taxon>Apocynaceae</taxon>
        <taxon>Rauvolfioideae</taxon>
        <taxon>Vinceae</taxon>
        <taxon>Catharanthinae</taxon>
        <taxon>Catharanthus</taxon>
    </lineage>
</organism>
<proteinExistence type="predicted"/>
<evidence type="ECO:0000313" key="1">
    <source>
        <dbReference type="EMBL" id="KAI5661625.1"/>
    </source>
</evidence>
<keyword evidence="2" id="KW-1185">Reference proteome</keyword>
<name>A0ACC0AMZ0_CATRO</name>
<evidence type="ECO:0000313" key="2">
    <source>
        <dbReference type="Proteomes" id="UP001060085"/>
    </source>
</evidence>
<dbReference type="Proteomes" id="UP001060085">
    <property type="component" value="Linkage Group LG05"/>
</dbReference>
<dbReference type="EMBL" id="CM044705">
    <property type="protein sequence ID" value="KAI5661625.1"/>
    <property type="molecule type" value="Genomic_DNA"/>
</dbReference>
<reference evidence="2" key="1">
    <citation type="journal article" date="2023" name="Nat. Plants">
        <title>Single-cell RNA sequencing provides a high-resolution roadmap for understanding the multicellular compartmentation of specialized metabolism.</title>
        <authorList>
            <person name="Sun S."/>
            <person name="Shen X."/>
            <person name="Li Y."/>
            <person name="Li Y."/>
            <person name="Wang S."/>
            <person name="Li R."/>
            <person name="Zhang H."/>
            <person name="Shen G."/>
            <person name="Guo B."/>
            <person name="Wei J."/>
            <person name="Xu J."/>
            <person name="St-Pierre B."/>
            <person name="Chen S."/>
            <person name="Sun C."/>
        </authorList>
    </citation>
    <scope>NUCLEOTIDE SEQUENCE [LARGE SCALE GENOMIC DNA]</scope>
</reference>
<sequence>MYMSIFGSVERVYELIRKTIRDEGPAPYEHWLDTLDHLYVIGNTFNFCVVLIARLGSTTVLSLYSNMNCTAEMLCTGFISDQQHFIQAIKSNKAQSSIGGQLERESHKEYSLDSVAEEDCEGGTTAYNHQCKHSEEERVHWSMSLSIDATVPQATILPQISS</sequence>